<organism evidence="6 7">
    <name type="scientific">Ophiocordyceps polyrhachis-furcata BCC 54312</name>
    <dbReference type="NCBI Taxonomy" id="1330021"/>
    <lineage>
        <taxon>Eukaryota</taxon>
        <taxon>Fungi</taxon>
        <taxon>Dikarya</taxon>
        <taxon>Ascomycota</taxon>
        <taxon>Pezizomycotina</taxon>
        <taxon>Sordariomycetes</taxon>
        <taxon>Hypocreomycetidae</taxon>
        <taxon>Hypocreales</taxon>
        <taxon>Ophiocordycipitaceae</taxon>
        <taxon>Ophiocordyceps</taxon>
    </lineage>
</organism>
<keyword evidence="2" id="KW-0540">Nuclease</keyword>
<accession>A0A367LRY2</accession>
<dbReference type="InterPro" id="IPR050891">
    <property type="entry name" value="TatD-type_Hydrolase"/>
</dbReference>
<feature type="compositionally biased region" description="Basic and acidic residues" evidence="5">
    <location>
        <begin position="516"/>
        <end position="527"/>
    </location>
</feature>
<dbReference type="AlphaFoldDB" id="A0A367LRY2"/>
<dbReference type="OrthoDB" id="6079689at2759"/>
<dbReference type="EMBL" id="LKCN02000001">
    <property type="protein sequence ID" value="RCI16992.1"/>
    <property type="molecule type" value="Genomic_DNA"/>
</dbReference>
<evidence type="ECO:0008006" key="8">
    <source>
        <dbReference type="Google" id="ProtNLM"/>
    </source>
</evidence>
<dbReference type="PANTHER" id="PTHR10060">
    <property type="entry name" value="TATD FAMILY DEOXYRIBONUCLEASE"/>
    <property type="match status" value="1"/>
</dbReference>
<feature type="compositionally biased region" description="Acidic residues" evidence="5">
    <location>
        <begin position="466"/>
        <end position="477"/>
    </location>
</feature>
<dbReference type="InterPro" id="IPR018228">
    <property type="entry name" value="DNase_TatD-rel_CS"/>
</dbReference>
<evidence type="ECO:0000256" key="1">
    <source>
        <dbReference type="ARBA" id="ARBA00009275"/>
    </source>
</evidence>
<protein>
    <recommendedName>
        <fullName evidence="8">TatD related DNase</fullName>
    </recommendedName>
</protein>
<feature type="region of interest" description="Disordered" evidence="5">
    <location>
        <begin position="428"/>
        <end position="578"/>
    </location>
</feature>
<evidence type="ECO:0000256" key="4">
    <source>
        <dbReference type="ARBA" id="ARBA00022801"/>
    </source>
</evidence>
<feature type="region of interest" description="Disordered" evidence="5">
    <location>
        <begin position="279"/>
        <end position="303"/>
    </location>
</feature>
<feature type="compositionally biased region" description="Acidic residues" evidence="5">
    <location>
        <begin position="532"/>
        <end position="548"/>
    </location>
</feature>
<comment type="caution">
    <text evidence="6">The sequence shown here is derived from an EMBL/GenBank/DDBJ whole genome shotgun (WGS) entry which is preliminary data.</text>
</comment>
<name>A0A367LRY2_9HYPO</name>
<dbReference type="InterPro" id="IPR032466">
    <property type="entry name" value="Metal_Hydrolase"/>
</dbReference>
<comment type="similarity">
    <text evidence="1">Belongs to the metallo-dependent hydrolases superfamily. TatD-type hydrolase family.</text>
</comment>
<keyword evidence="3" id="KW-0479">Metal-binding</keyword>
<dbReference type="Proteomes" id="UP000253664">
    <property type="component" value="Unassembled WGS sequence"/>
</dbReference>
<evidence type="ECO:0000313" key="7">
    <source>
        <dbReference type="Proteomes" id="UP000253664"/>
    </source>
</evidence>
<proteinExistence type="inferred from homology"/>
<keyword evidence="7" id="KW-1185">Reference proteome</keyword>
<dbReference type="GO" id="GO:0005829">
    <property type="term" value="C:cytosol"/>
    <property type="evidence" value="ECO:0007669"/>
    <property type="project" value="TreeGrafter"/>
</dbReference>
<dbReference type="PANTHER" id="PTHR10060:SF15">
    <property type="entry name" value="DEOXYRIBONUCLEASE TATDN1"/>
    <property type="match status" value="1"/>
</dbReference>
<dbReference type="Gene3D" id="3.20.20.140">
    <property type="entry name" value="Metal-dependent hydrolases"/>
    <property type="match status" value="1"/>
</dbReference>
<dbReference type="CDD" id="cd01310">
    <property type="entry name" value="TatD_DNAse"/>
    <property type="match status" value="1"/>
</dbReference>
<dbReference type="GO" id="GO:0046872">
    <property type="term" value="F:metal ion binding"/>
    <property type="evidence" value="ECO:0007669"/>
    <property type="project" value="UniProtKB-KW"/>
</dbReference>
<feature type="compositionally biased region" description="Polar residues" evidence="5">
    <location>
        <begin position="283"/>
        <end position="300"/>
    </location>
</feature>
<evidence type="ECO:0000313" key="6">
    <source>
        <dbReference type="EMBL" id="RCI16992.1"/>
    </source>
</evidence>
<keyword evidence="4" id="KW-0378">Hydrolase</keyword>
<feature type="compositionally biased region" description="Acidic residues" evidence="5">
    <location>
        <begin position="485"/>
        <end position="498"/>
    </location>
</feature>
<dbReference type="GO" id="GO:0008296">
    <property type="term" value="F:3'-5'-DNA exonuclease activity"/>
    <property type="evidence" value="ECO:0007669"/>
    <property type="project" value="TreeGrafter"/>
</dbReference>
<dbReference type="SUPFAM" id="SSF51556">
    <property type="entry name" value="Metallo-dependent hydrolases"/>
    <property type="match status" value="1"/>
</dbReference>
<sequence>MASPTTRDEPYKPRYVDIGINLTDPVFKGLYHGKPRHPPDVQAVINRASEVGCSKLIVTGSHIKNTWEALKLAEEYPTVYATAGIHPCTSSVFSDQSPLDTREIIVDSEKSKAIEIELRALIEHARTIYPQNLVAMGEFGLDYDRLEHCNKTVQLHSFKTQLKIAASLSPQLPLFLHCRAAHKDFVSLLKGTFGSRLEKLHGGGVVHSFTGTYEEMMELHELGLYIGVNGCSLKTKENCDVVSKIPLQSIMLETDGPWCEVRPGHEGWRRYVAIKAAQKSEAENSQGPETEQPQKPSQDKAQAVGGIPSRYKIVKKERWVKDALIKFRNEPCNIELVAQIVAALKGVSVEDICEAAWANTEGLFVLADKQTEGGEVAWQDGDTDYGGDVYNARGFHKGRYVGPRRHHRRRTNEAIFPDHRNVWAKTADAGDESVVPVEHEAHGKEMKPDDDGAEMKPDDDGAEMKPDDDDEEVELDLEGMKLNDEEIGPDDDFDENEQGFDKPPGGRAEMDYLLQKLREEDRREAERGINQSDDDDGYEVTADDENQEFESQFNEGERDVDLPSLRPGRRRSSRRRSR</sequence>
<feature type="compositionally biased region" description="Basic residues" evidence="5">
    <location>
        <begin position="567"/>
        <end position="578"/>
    </location>
</feature>
<evidence type="ECO:0000256" key="3">
    <source>
        <dbReference type="ARBA" id="ARBA00022723"/>
    </source>
</evidence>
<gene>
    <name evidence="6" type="ORF">L249_2305</name>
</gene>
<dbReference type="PROSITE" id="PS01091">
    <property type="entry name" value="TATD_3"/>
    <property type="match status" value="1"/>
</dbReference>
<reference evidence="6 7" key="1">
    <citation type="journal article" date="2015" name="BMC Genomics">
        <title>Insights from the genome of Ophiocordyceps polyrhachis-furcata to pathogenicity and host specificity in insect fungi.</title>
        <authorList>
            <person name="Wichadakul D."/>
            <person name="Kobmoo N."/>
            <person name="Ingsriswang S."/>
            <person name="Tangphatsornruang S."/>
            <person name="Chantasingh D."/>
            <person name="Luangsa-ard J.J."/>
            <person name="Eurwilaichitr L."/>
        </authorList>
    </citation>
    <scope>NUCLEOTIDE SEQUENCE [LARGE SCALE GENOMIC DNA]</scope>
    <source>
        <strain evidence="6 7">BCC 54312</strain>
    </source>
</reference>
<evidence type="ECO:0000256" key="2">
    <source>
        <dbReference type="ARBA" id="ARBA00022722"/>
    </source>
</evidence>
<dbReference type="InterPro" id="IPR001130">
    <property type="entry name" value="TatD-like"/>
</dbReference>
<evidence type="ECO:0000256" key="5">
    <source>
        <dbReference type="SAM" id="MobiDB-lite"/>
    </source>
</evidence>
<dbReference type="Pfam" id="PF01026">
    <property type="entry name" value="TatD_DNase"/>
    <property type="match status" value="1"/>
</dbReference>
<feature type="compositionally biased region" description="Basic and acidic residues" evidence="5">
    <location>
        <begin position="437"/>
        <end position="465"/>
    </location>
</feature>
<dbReference type="STRING" id="1330021.A0A367LRY2"/>